<evidence type="ECO:0000259" key="9">
    <source>
        <dbReference type="Pfam" id="PF00177"/>
    </source>
</evidence>
<proteinExistence type="inferred from homology"/>
<organism evidence="10">
    <name type="scientific">Haematococcus lacustris</name>
    <name type="common">Green alga</name>
    <name type="synonym">Haematococcus pluvialis</name>
    <dbReference type="NCBI Taxonomy" id="44745"/>
    <lineage>
        <taxon>Eukaryota</taxon>
        <taxon>Viridiplantae</taxon>
        <taxon>Chlorophyta</taxon>
        <taxon>core chlorophytes</taxon>
        <taxon>Chlorophyceae</taxon>
        <taxon>CS clade</taxon>
        <taxon>Chlamydomonadales</taxon>
        <taxon>Haematococcaceae</taxon>
        <taxon>Haematococcus</taxon>
    </lineage>
</organism>
<dbReference type="EMBL" id="MG677935">
    <property type="protein sequence ID" value="AUW36484.1"/>
    <property type="molecule type" value="Genomic_DNA"/>
</dbReference>
<dbReference type="CDD" id="cd14871">
    <property type="entry name" value="uS7_Chloroplast"/>
    <property type="match status" value="1"/>
</dbReference>
<keyword evidence="10" id="KW-0934">Plastid</keyword>
<dbReference type="InterPro" id="IPR036823">
    <property type="entry name" value="Ribosomal_uS7_dom_sf"/>
</dbReference>
<name>A0A2K9YRK8_HAELA</name>
<evidence type="ECO:0000256" key="4">
    <source>
        <dbReference type="ARBA" id="ARBA00022980"/>
    </source>
</evidence>
<dbReference type="InterPro" id="IPR000235">
    <property type="entry name" value="Ribosomal_uS7"/>
</dbReference>
<dbReference type="GO" id="GO:0003735">
    <property type="term" value="F:structural constituent of ribosome"/>
    <property type="evidence" value="ECO:0007669"/>
    <property type="project" value="InterPro"/>
</dbReference>
<evidence type="ECO:0000256" key="1">
    <source>
        <dbReference type="ARBA" id="ARBA00007151"/>
    </source>
</evidence>
<comment type="function">
    <text evidence="7">One of the primary rRNA binding proteins, it binds directly to 16S rRNA where it nucleates assembly of the head domain of the 30S subunit.</text>
</comment>
<feature type="compositionally biased region" description="Basic and acidic residues" evidence="8">
    <location>
        <begin position="44"/>
        <end position="53"/>
    </location>
</feature>
<dbReference type="GO" id="GO:0009507">
    <property type="term" value="C:chloroplast"/>
    <property type="evidence" value="ECO:0007669"/>
    <property type="project" value="UniProtKB-SubCell"/>
</dbReference>
<feature type="region of interest" description="Disordered" evidence="8">
    <location>
        <begin position="1"/>
        <end position="53"/>
    </location>
</feature>
<dbReference type="InterPro" id="IPR023798">
    <property type="entry name" value="Ribosomal_uS7_dom"/>
</dbReference>
<dbReference type="Pfam" id="PF00177">
    <property type="entry name" value="Ribosomal_S7"/>
    <property type="match status" value="1"/>
</dbReference>
<keyword evidence="10" id="KW-0150">Chloroplast</keyword>
<dbReference type="GO" id="GO:0015935">
    <property type="term" value="C:small ribosomal subunit"/>
    <property type="evidence" value="ECO:0007669"/>
    <property type="project" value="InterPro"/>
</dbReference>
<protein>
    <recommendedName>
        <fullName evidence="6 7">Small ribosomal subunit protein uS7c</fullName>
    </recommendedName>
</protein>
<keyword evidence="2 7" id="KW-0699">rRNA-binding</keyword>
<dbReference type="AlphaFoldDB" id="A0A2K9YRK8"/>
<reference evidence="10" key="1">
    <citation type="submission" date="2017-12" db="EMBL/GenBank/DDBJ databases">
        <authorList>
            <person name="Hurst M.R.H."/>
        </authorList>
    </citation>
    <scope>NUCLEOTIDE SEQUENCE</scope>
    <source>
        <strain evidence="10">UTEX 2505</strain>
    </source>
</reference>
<dbReference type="GO" id="GO:0019843">
    <property type="term" value="F:rRNA binding"/>
    <property type="evidence" value="ECO:0007669"/>
    <property type="project" value="UniProtKB-UniRule"/>
</dbReference>
<feature type="domain" description="Small ribosomal subunit protein uS7" evidence="9">
    <location>
        <begin position="75"/>
        <end position="220"/>
    </location>
</feature>
<evidence type="ECO:0000256" key="3">
    <source>
        <dbReference type="ARBA" id="ARBA00022884"/>
    </source>
</evidence>
<dbReference type="GO" id="GO:0006412">
    <property type="term" value="P:translation"/>
    <property type="evidence" value="ECO:0007669"/>
    <property type="project" value="UniProtKB-UniRule"/>
</dbReference>
<keyword evidence="3 7" id="KW-0694">RNA-binding</keyword>
<geneLocation type="chloroplast" evidence="10"/>
<evidence type="ECO:0000256" key="2">
    <source>
        <dbReference type="ARBA" id="ARBA00022730"/>
    </source>
</evidence>
<sequence>MVGGSGAPAPSWGRGPNPSLGAGVGGPCPNLGQGPPSPRPARGHRGEEQERLRKAPKSLRFGFLILLIFSTKMPRRPLNKKRILLPDPIYNNVSVHMLINRVLKSGKKSLAYRIVYNALKEIGESTGKNPIEIFETALDNVTPRVEVKPKRRAGAIQMVPRVLRAGEQSKATALRWILEGCHKRSGIPMLNRLKNEIIESFKKTGYAIRKRDELHKLAVVNAMYARKPQTVINAVNQLTA</sequence>
<dbReference type="HAMAP" id="MF_00480_B">
    <property type="entry name" value="Ribosomal_uS7_B"/>
    <property type="match status" value="1"/>
</dbReference>
<evidence type="ECO:0000256" key="8">
    <source>
        <dbReference type="SAM" id="MobiDB-lite"/>
    </source>
</evidence>
<dbReference type="SUPFAM" id="SSF47973">
    <property type="entry name" value="Ribosomal protein S7"/>
    <property type="match status" value="1"/>
</dbReference>
<dbReference type="InterPro" id="IPR005717">
    <property type="entry name" value="Ribosomal_uS7_bac/org-type"/>
</dbReference>
<keyword evidence="5 7" id="KW-0687">Ribonucleoprotein</keyword>
<evidence type="ECO:0000256" key="7">
    <source>
        <dbReference type="HAMAP-Rule" id="MF_00480"/>
    </source>
</evidence>
<gene>
    <name evidence="7" type="primary">rps7</name>
    <name evidence="10" type="ORF">SG3EUKT975562.1</name>
</gene>
<keyword evidence="4 7" id="KW-0689">Ribosomal protein</keyword>
<evidence type="ECO:0000313" key="10">
    <source>
        <dbReference type="EMBL" id="AUW36484.1"/>
    </source>
</evidence>
<evidence type="ECO:0000256" key="5">
    <source>
        <dbReference type="ARBA" id="ARBA00023274"/>
    </source>
</evidence>
<comment type="subunit">
    <text evidence="7">Part of the 30S ribosomal subunit.</text>
</comment>
<comment type="similarity">
    <text evidence="1 7">Belongs to the universal ribosomal protein uS7 family.</text>
</comment>
<dbReference type="PANTHER" id="PTHR11205">
    <property type="entry name" value="RIBOSOMAL PROTEIN S7"/>
    <property type="match status" value="1"/>
</dbReference>
<accession>A0A2K9YRK8</accession>
<dbReference type="Gene3D" id="1.10.455.10">
    <property type="entry name" value="Ribosomal protein S7 domain"/>
    <property type="match status" value="1"/>
</dbReference>
<comment type="subcellular location">
    <subcellularLocation>
        <location evidence="7">Plastid</location>
        <location evidence="7">Chloroplast</location>
    </subcellularLocation>
</comment>
<evidence type="ECO:0000256" key="6">
    <source>
        <dbReference type="ARBA" id="ARBA00035151"/>
    </source>
</evidence>
<dbReference type="NCBIfam" id="TIGR01029">
    <property type="entry name" value="rpsG_bact"/>
    <property type="match status" value="1"/>
</dbReference>